<gene>
    <name evidence="2" type="ORF">HZH68_002101</name>
</gene>
<comment type="caution">
    <text evidence="2">The sequence shown here is derived from an EMBL/GenBank/DDBJ whole genome shotgun (WGS) entry which is preliminary data.</text>
</comment>
<keyword evidence="3" id="KW-1185">Reference proteome</keyword>
<name>A0A834NL78_VESGE</name>
<protein>
    <submittedName>
        <fullName evidence="2">Uncharacterized protein</fullName>
    </submittedName>
</protein>
<evidence type="ECO:0000313" key="3">
    <source>
        <dbReference type="Proteomes" id="UP000617340"/>
    </source>
</evidence>
<dbReference type="EMBL" id="JACSDZ010000002">
    <property type="protein sequence ID" value="KAF7413612.1"/>
    <property type="molecule type" value="Genomic_DNA"/>
</dbReference>
<dbReference type="Proteomes" id="UP000617340">
    <property type="component" value="Unassembled WGS sequence"/>
</dbReference>
<evidence type="ECO:0000256" key="1">
    <source>
        <dbReference type="SAM" id="MobiDB-lite"/>
    </source>
</evidence>
<feature type="region of interest" description="Disordered" evidence="1">
    <location>
        <begin position="1"/>
        <end position="68"/>
    </location>
</feature>
<evidence type="ECO:0000313" key="2">
    <source>
        <dbReference type="EMBL" id="KAF7413612.1"/>
    </source>
</evidence>
<sequence>MPRVGKRLERTNPASDSQPFIDRIDVSKTQQGVGSLEERKREEEEEEEKGGEGEGEGEGEGGGGGGGR</sequence>
<feature type="compositionally biased region" description="Basic and acidic residues" evidence="1">
    <location>
        <begin position="1"/>
        <end position="10"/>
    </location>
</feature>
<accession>A0A834NL78</accession>
<proteinExistence type="predicted"/>
<feature type="compositionally biased region" description="Acidic residues" evidence="1">
    <location>
        <begin position="43"/>
        <end position="59"/>
    </location>
</feature>
<organism evidence="2 3">
    <name type="scientific">Vespula germanica</name>
    <name type="common">German yellow jacket</name>
    <name type="synonym">Paravespula germanica</name>
    <dbReference type="NCBI Taxonomy" id="30212"/>
    <lineage>
        <taxon>Eukaryota</taxon>
        <taxon>Metazoa</taxon>
        <taxon>Ecdysozoa</taxon>
        <taxon>Arthropoda</taxon>
        <taxon>Hexapoda</taxon>
        <taxon>Insecta</taxon>
        <taxon>Pterygota</taxon>
        <taxon>Neoptera</taxon>
        <taxon>Endopterygota</taxon>
        <taxon>Hymenoptera</taxon>
        <taxon>Apocrita</taxon>
        <taxon>Aculeata</taxon>
        <taxon>Vespoidea</taxon>
        <taxon>Vespidae</taxon>
        <taxon>Vespinae</taxon>
        <taxon>Vespula</taxon>
    </lineage>
</organism>
<reference evidence="2" key="1">
    <citation type="journal article" date="2020" name="G3 (Bethesda)">
        <title>High-Quality Assemblies for Three Invasive Social Wasps from the &lt;i&gt;Vespula&lt;/i&gt; Genus.</title>
        <authorList>
            <person name="Harrop T.W.R."/>
            <person name="Guhlin J."/>
            <person name="McLaughlin G.M."/>
            <person name="Permina E."/>
            <person name="Stockwell P."/>
            <person name="Gilligan J."/>
            <person name="Le Lec M.F."/>
            <person name="Gruber M.A.M."/>
            <person name="Quinn O."/>
            <person name="Lovegrove M."/>
            <person name="Duncan E.J."/>
            <person name="Remnant E.J."/>
            <person name="Van Eeckhoven J."/>
            <person name="Graham B."/>
            <person name="Knapp R.A."/>
            <person name="Langford K.W."/>
            <person name="Kronenberg Z."/>
            <person name="Press M.O."/>
            <person name="Eacker S.M."/>
            <person name="Wilson-Rankin E.E."/>
            <person name="Purcell J."/>
            <person name="Lester P.J."/>
            <person name="Dearden P.K."/>
        </authorList>
    </citation>
    <scope>NUCLEOTIDE SEQUENCE</scope>
    <source>
        <strain evidence="2">Linc-1</strain>
    </source>
</reference>
<dbReference type="AlphaFoldDB" id="A0A834NL78"/>